<accession>A0A0R1MA91</accession>
<protein>
    <submittedName>
        <fullName evidence="1">Uncharacterized protein</fullName>
    </submittedName>
</protein>
<evidence type="ECO:0000313" key="2">
    <source>
        <dbReference type="Proteomes" id="UP000051686"/>
    </source>
</evidence>
<dbReference type="PATRIC" id="fig|1423777.3.peg.2003"/>
<dbReference type="STRING" id="1423777.FD46_GL001946"/>
<dbReference type="InterPro" id="IPR007612">
    <property type="entry name" value="LOR"/>
</dbReference>
<dbReference type="OrthoDB" id="2248181at2"/>
<comment type="caution">
    <text evidence="1">The sequence shown here is derived from an EMBL/GenBank/DDBJ whole genome shotgun (WGS) entry which is preliminary data.</text>
</comment>
<dbReference type="Proteomes" id="UP000051686">
    <property type="component" value="Unassembled WGS sequence"/>
</dbReference>
<organism evidence="1 2">
    <name type="scientific">Liquorilactobacillus oeni DSM 19972</name>
    <dbReference type="NCBI Taxonomy" id="1423777"/>
    <lineage>
        <taxon>Bacteria</taxon>
        <taxon>Bacillati</taxon>
        <taxon>Bacillota</taxon>
        <taxon>Bacilli</taxon>
        <taxon>Lactobacillales</taxon>
        <taxon>Lactobacillaceae</taxon>
        <taxon>Liquorilactobacillus</taxon>
    </lineage>
</organism>
<dbReference type="InterPro" id="IPR025659">
    <property type="entry name" value="Tubby-like_C"/>
</dbReference>
<dbReference type="Pfam" id="PF04525">
    <property type="entry name" value="LOR"/>
    <property type="match status" value="1"/>
</dbReference>
<sequence length="171" mass="19515">MRKLYAHKYRLGTQGATKITNELQQNVYLIVGKWGRHQDSLSVYAISGKLLAEIKQRGLGIFPSFELFSQNIHVGSLRRYHLGKKDILLIKGLNWVVVGNLSTSRYTVYSGKKRIMSLKEVALPAGNYLELTVKNKEDEALCICIVAILDYFAHSSKKKKFSFFVPRTKFD</sequence>
<dbReference type="AlphaFoldDB" id="A0A0R1MA91"/>
<reference evidence="1 2" key="1">
    <citation type="journal article" date="2015" name="Genome Announc.">
        <title>Expanding the biotechnology potential of lactobacilli through comparative genomics of 213 strains and associated genera.</title>
        <authorList>
            <person name="Sun Z."/>
            <person name="Harris H.M."/>
            <person name="McCann A."/>
            <person name="Guo C."/>
            <person name="Argimon S."/>
            <person name="Zhang W."/>
            <person name="Yang X."/>
            <person name="Jeffery I.B."/>
            <person name="Cooney J.C."/>
            <person name="Kagawa T.F."/>
            <person name="Liu W."/>
            <person name="Song Y."/>
            <person name="Salvetti E."/>
            <person name="Wrobel A."/>
            <person name="Rasinkangas P."/>
            <person name="Parkhill J."/>
            <person name="Rea M.C."/>
            <person name="O'Sullivan O."/>
            <person name="Ritari J."/>
            <person name="Douillard F.P."/>
            <person name="Paul Ross R."/>
            <person name="Yang R."/>
            <person name="Briner A.E."/>
            <person name="Felis G.E."/>
            <person name="de Vos W.M."/>
            <person name="Barrangou R."/>
            <person name="Klaenhammer T.R."/>
            <person name="Caufield P.W."/>
            <person name="Cui Y."/>
            <person name="Zhang H."/>
            <person name="O'Toole P.W."/>
        </authorList>
    </citation>
    <scope>NUCLEOTIDE SEQUENCE [LARGE SCALE GENOMIC DNA]</scope>
    <source>
        <strain evidence="1 2">DSM 19972</strain>
    </source>
</reference>
<name>A0A0R1MA91_9LACO</name>
<keyword evidence="2" id="KW-1185">Reference proteome</keyword>
<dbReference type="EMBL" id="AZEH01000039">
    <property type="protein sequence ID" value="KRL04809.1"/>
    <property type="molecule type" value="Genomic_DNA"/>
</dbReference>
<evidence type="ECO:0000313" key="1">
    <source>
        <dbReference type="EMBL" id="KRL04809.1"/>
    </source>
</evidence>
<dbReference type="RefSeq" id="WP_057896754.1">
    <property type="nucleotide sequence ID" value="NZ_AZEH01000039.1"/>
</dbReference>
<proteinExistence type="predicted"/>
<dbReference type="SUPFAM" id="SSF54518">
    <property type="entry name" value="Tubby C-terminal domain-like"/>
    <property type="match status" value="1"/>
</dbReference>
<gene>
    <name evidence="1" type="ORF">FD46_GL001946</name>
</gene>